<keyword evidence="3" id="KW-1185">Reference proteome</keyword>
<dbReference type="EMBL" id="BAUJ01000068">
    <property type="protein sequence ID" value="GAD91096.1"/>
    <property type="molecule type" value="Genomic_DNA"/>
</dbReference>
<dbReference type="InterPro" id="IPR011250">
    <property type="entry name" value="OMP/PagP_B-barrel"/>
</dbReference>
<dbReference type="eggNOG" id="COG2930">
    <property type="taxonomic scope" value="Bacteria"/>
</dbReference>
<dbReference type="PROSITE" id="PS51257">
    <property type="entry name" value="PROKAR_LIPOPROTEIN"/>
    <property type="match status" value="1"/>
</dbReference>
<feature type="chain" id="PRO_5004736217" evidence="1">
    <location>
        <begin position="23"/>
        <end position="493"/>
    </location>
</feature>
<sequence length="493" mass="53414">MYKIFSASIGALSLLSAGCASHIPPEDIKPTRNAIKSESNALITKMSSIYPEVDQKLSNSAGFATASMSGVNVVLLGGGYGRGMIKNKSDGSITYVDVKRYDLGAGLGLGTYDVLAIFDNQDALQRYKERNWRTSVGAQWSVNDAGSSAYTDVWRADDDVSLYVTSNSGAGAQGSARLVSISTNYDLTNTGLGSNRVANINNKPANDRSSSEDPKVWDRALPFFAQDVVEQGFDLPLPFGVSIIYVQTEQAMTLRDLEIGFNGGDKTPTPFVSFSDNSAVTYTPQLKLDAWLFPFMNVFASVGAINGHALVNFTLDGNGIIDMAGANCGRLPIEPVCAFEDKSLTVATPKIDINGVNYTVGTVLAAGWNDYFFVLPISYSYADMKGSVTKGDVWNISPRLGKQFPLQGSQSIAVFIGASYLDSRLTITGSVDVPGTGSTLDTIDYKLEQENLDKWMALAGMNYNFNREWSLSVEYGQKSSDKKQFISSLNYRY</sequence>
<accession>V5FNB0</accession>
<organism evidence="2 3">
    <name type="scientific">Vibrio halioticoli NBRC 102217</name>
    <dbReference type="NCBI Taxonomy" id="1219072"/>
    <lineage>
        <taxon>Bacteria</taxon>
        <taxon>Pseudomonadati</taxon>
        <taxon>Pseudomonadota</taxon>
        <taxon>Gammaproteobacteria</taxon>
        <taxon>Vibrionales</taxon>
        <taxon>Vibrionaceae</taxon>
        <taxon>Vibrio</taxon>
    </lineage>
</organism>
<name>V5FNB0_9VIBR</name>
<dbReference type="AlphaFoldDB" id="V5FNB0"/>
<dbReference type="Proteomes" id="UP000017800">
    <property type="component" value="Unassembled WGS sequence"/>
</dbReference>
<dbReference type="RefSeq" id="WP_023405396.1">
    <property type="nucleotide sequence ID" value="NZ_BAUJ01000068.1"/>
</dbReference>
<evidence type="ECO:0000256" key="1">
    <source>
        <dbReference type="SAM" id="SignalP"/>
    </source>
</evidence>
<reference evidence="2 3" key="1">
    <citation type="submission" date="2013-11" db="EMBL/GenBank/DDBJ databases">
        <title>Whole genome shotgun sequence of Vibrio halioticoli NBRC 102217.</title>
        <authorList>
            <person name="Isaki S."/>
            <person name="Kimura A."/>
            <person name="Ohji S."/>
            <person name="Hosoyama A."/>
            <person name="Fujita N."/>
            <person name="Hashimoto M."/>
            <person name="Hosoyama Y."/>
            <person name="Yamazoe A."/>
        </authorList>
    </citation>
    <scope>NUCLEOTIDE SEQUENCE [LARGE SCALE GENOMIC DNA]</scope>
    <source>
        <strain evidence="2 3">NBRC 102217</strain>
    </source>
</reference>
<keyword evidence="1" id="KW-0732">Signal</keyword>
<proteinExistence type="predicted"/>
<evidence type="ECO:0000313" key="2">
    <source>
        <dbReference type="EMBL" id="GAD91096.1"/>
    </source>
</evidence>
<feature type="signal peptide" evidence="1">
    <location>
        <begin position="1"/>
        <end position="22"/>
    </location>
</feature>
<gene>
    <name evidence="2" type="ORF">VHA01S_068_00040</name>
</gene>
<evidence type="ECO:0000313" key="3">
    <source>
        <dbReference type="Proteomes" id="UP000017800"/>
    </source>
</evidence>
<comment type="caution">
    <text evidence="2">The sequence shown here is derived from an EMBL/GenBank/DDBJ whole genome shotgun (WGS) entry which is preliminary data.</text>
</comment>
<protein>
    <submittedName>
        <fullName evidence="2">Uncharacterized protein</fullName>
    </submittedName>
</protein>
<dbReference type="SUPFAM" id="SSF56925">
    <property type="entry name" value="OMPA-like"/>
    <property type="match status" value="1"/>
</dbReference>